<keyword evidence="5" id="KW-0548">Nucleotidyltransferase</keyword>
<evidence type="ECO:0000256" key="2">
    <source>
        <dbReference type="ARBA" id="ARBA00012418"/>
    </source>
</evidence>
<reference evidence="7 8" key="1">
    <citation type="journal article" date="2019" name="Sci. Rep.">
        <title>A high-quality genome of Eragrostis curvula grass provides insights into Poaceae evolution and supports new strategies to enhance forage quality.</title>
        <authorList>
            <person name="Carballo J."/>
            <person name="Santos B.A.C.M."/>
            <person name="Zappacosta D."/>
            <person name="Garbus I."/>
            <person name="Selva J.P."/>
            <person name="Gallo C.A."/>
            <person name="Diaz A."/>
            <person name="Albertini E."/>
            <person name="Caccamo M."/>
            <person name="Echenique V."/>
        </authorList>
    </citation>
    <scope>NUCLEOTIDE SEQUENCE [LARGE SCALE GENOMIC DNA]</scope>
    <source>
        <strain evidence="8">cv. Victoria</strain>
        <tissue evidence="7">Leaf</tissue>
    </source>
</reference>
<keyword evidence="3" id="KW-0240">DNA-directed RNA polymerase</keyword>
<dbReference type="Gramene" id="TVU25948">
    <property type="protein sequence ID" value="TVU25948"/>
    <property type="gene ID" value="EJB05_28471"/>
</dbReference>
<name>A0A5J9URI5_9POAL</name>
<evidence type="ECO:0000256" key="3">
    <source>
        <dbReference type="ARBA" id="ARBA00022478"/>
    </source>
</evidence>
<dbReference type="GO" id="GO:0006351">
    <property type="term" value="P:DNA-templated transcription"/>
    <property type="evidence" value="ECO:0007669"/>
    <property type="project" value="InterPro"/>
</dbReference>
<comment type="caution">
    <text evidence="7">The sequence shown here is derived from an EMBL/GenBank/DDBJ whole genome shotgun (WGS) entry which is preliminary data.</text>
</comment>
<evidence type="ECO:0000256" key="4">
    <source>
        <dbReference type="ARBA" id="ARBA00022679"/>
    </source>
</evidence>
<accession>A0A5J9URI5</accession>
<protein>
    <recommendedName>
        <fullName evidence="2">DNA-directed RNA polymerase</fullName>
        <ecNumber evidence="2">2.7.7.6</ecNumber>
    </recommendedName>
</protein>
<dbReference type="EMBL" id="RWGY01000013">
    <property type="protein sequence ID" value="TVU25948.1"/>
    <property type="molecule type" value="Genomic_DNA"/>
</dbReference>
<dbReference type="GO" id="GO:0032549">
    <property type="term" value="F:ribonucleoside binding"/>
    <property type="evidence" value="ECO:0007669"/>
    <property type="project" value="InterPro"/>
</dbReference>
<dbReference type="SUPFAM" id="SSF64484">
    <property type="entry name" value="beta and beta-prime subunits of DNA dependent RNA-polymerase"/>
    <property type="match status" value="1"/>
</dbReference>
<feature type="non-terminal residue" evidence="7">
    <location>
        <position position="172"/>
    </location>
</feature>
<dbReference type="PANTHER" id="PTHR20856">
    <property type="entry name" value="DNA-DIRECTED RNA POLYMERASE I SUBUNIT 2"/>
    <property type="match status" value="1"/>
</dbReference>
<dbReference type="InterPro" id="IPR015712">
    <property type="entry name" value="DNA-dir_RNA_pol_su2"/>
</dbReference>
<sequence length="172" mass="19765">EKKTFRTESSSVINTIYLTIEESDEVCKGFHISENRNKAFFLGYMVKCRLMAYSGKRKCNNKEDFRNKRLELAAGGLLGRELRAHIRHADRRMVKAIHRNLNSAHDLKELERYLDASIITNGLNCAFSTGSWCNPYKRNEQCRCNSKGNKSSSNDTRLEENLPASCLCGYSW</sequence>
<keyword evidence="4" id="KW-0808">Transferase</keyword>
<organism evidence="7 8">
    <name type="scientific">Eragrostis curvula</name>
    <name type="common">weeping love grass</name>
    <dbReference type="NCBI Taxonomy" id="38414"/>
    <lineage>
        <taxon>Eukaryota</taxon>
        <taxon>Viridiplantae</taxon>
        <taxon>Streptophyta</taxon>
        <taxon>Embryophyta</taxon>
        <taxon>Tracheophyta</taxon>
        <taxon>Spermatophyta</taxon>
        <taxon>Magnoliopsida</taxon>
        <taxon>Liliopsida</taxon>
        <taxon>Poales</taxon>
        <taxon>Poaceae</taxon>
        <taxon>PACMAD clade</taxon>
        <taxon>Chloridoideae</taxon>
        <taxon>Eragrostideae</taxon>
        <taxon>Eragrostidinae</taxon>
        <taxon>Eragrostis</taxon>
    </lineage>
</organism>
<gene>
    <name evidence="7" type="ORF">EJB05_28471</name>
</gene>
<dbReference type="OrthoDB" id="1932798at2759"/>
<evidence type="ECO:0000256" key="6">
    <source>
        <dbReference type="ARBA" id="ARBA00023163"/>
    </source>
</evidence>
<comment type="similarity">
    <text evidence="1">Belongs to the RNA polymerase beta chain family.</text>
</comment>
<evidence type="ECO:0000256" key="1">
    <source>
        <dbReference type="ARBA" id="ARBA00006835"/>
    </source>
</evidence>
<evidence type="ECO:0000313" key="8">
    <source>
        <dbReference type="Proteomes" id="UP000324897"/>
    </source>
</evidence>
<proteinExistence type="inferred from homology"/>
<dbReference type="GO" id="GO:0000428">
    <property type="term" value="C:DNA-directed RNA polymerase complex"/>
    <property type="evidence" value="ECO:0007669"/>
    <property type="project" value="UniProtKB-KW"/>
</dbReference>
<keyword evidence="8" id="KW-1185">Reference proteome</keyword>
<dbReference type="Proteomes" id="UP000324897">
    <property type="component" value="Chromosome 2"/>
</dbReference>
<keyword evidence="6" id="KW-0804">Transcription</keyword>
<evidence type="ECO:0000313" key="7">
    <source>
        <dbReference type="EMBL" id="TVU25948.1"/>
    </source>
</evidence>
<dbReference type="AlphaFoldDB" id="A0A5J9URI5"/>
<dbReference type="GO" id="GO:0003899">
    <property type="term" value="F:DNA-directed RNA polymerase activity"/>
    <property type="evidence" value="ECO:0007669"/>
    <property type="project" value="UniProtKB-EC"/>
</dbReference>
<dbReference type="EC" id="2.7.7.6" evidence="2"/>
<evidence type="ECO:0000256" key="5">
    <source>
        <dbReference type="ARBA" id="ARBA00022695"/>
    </source>
</evidence>
<feature type="non-terminal residue" evidence="7">
    <location>
        <position position="1"/>
    </location>
</feature>